<protein>
    <submittedName>
        <fullName evidence="1">Uncharacterized protein</fullName>
    </submittedName>
</protein>
<dbReference type="PANTHER" id="PTHR18895:SF74">
    <property type="entry name" value="MTRF1L RELEASE FACTOR GLUTAMINE METHYLTRANSFERASE"/>
    <property type="match status" value="1"/>
</dbReference>
<dbReference type="Proteomes" id="UP001527925">
    <property type="component" value="Unassembled WGS sequence"/>
</dbReference>
<dbReference type="EMBL" id="JADGIZ020000129">
    <property type="protein sequence ID" value="KAL2911273.1"/>
    <property type="molecule type" value="Genomic_DNA"/>
</dbReference>
<dbReference type="PANTHER" id="PTHR18895">
    <property type="entry name" value="HEMK METHYLTRANSFERASE"/>
    <property type="match status" value="1"/>
</dbReference>
<dbReference type="PROSITE" id="PS00092">
    <property type="entry name" value="N6_MTASE"/>
    <property type="match status" value="1"/>
</dbReference>
<dbReference type="EMBL" id="JADGIZ020000129">
    <property type="protein sequence ID" value="KAL2911256.1"/>
    <property type="molecule type" value="Genomic_DNA"/>
</dbReference>
<dbReference type="InterPro" id="IPR050320">
    <property type="entry name" value="N5-glutamine_MTase"/>
</dbReference>
<reference evidence="1 3" key="1">
    <citation type="submission" date="2023-09" db="EMBL/GenBank/DDBJ databases">
        <title>Pangenome analysis of Batrachochytrium dendrobatidis and related Chytrids.</title>
        <authorList>
            <person name="Yacoub M.N."/>
            <person name="Stajich J.E."/>
            <person name="James T.Y."/>
        </authorList>
    </citation>
    <scope>NUCLEOTIDE SEQUENCE [LARGE SCALE GENOMIC DNA]</scope>
    <source>
        <strain evidence="1 3">JEL0888</strain>
    </source>
</reference>
<dbReference type="Gene3D" id="3.40.50.150">
    <property type="entry name" value="Vaccinia Virus protein VP39"/>
    <property type="match status" value="1"/>
</dbReference>
<organism evidence="1 3">
    <name type="scientific">Polyrhizophydium stewartii</name>
    <dbReference type="NCBI Taxonomy" id="2732419"/>
    <lineage>
        <taxon>Eukaryota</taxon>
        <taxon>Fungi</taxon>
        <taxon>Fungi incertae sedis</taxon>
        <taxon>Chytridiomycota</taxon>
        <taxon>Chytridiomycota incertae sedis</taxon>
        <taxon>Chytridiomycetes</taxon>
        <taxon>Rhizophydiales</taxon>
        <taxon>Rhizophydiales incertae sedis</taxon>
        <taxon>Polyrhizophydium</taxon>
    </lineage>
</organism>
<evidence type="ECO:0000313" key="2">
    <source>
        <dbReference type="EMBL" id="KAL2911273.1"/>
    </source>
</evidence>
<proteinExistence type="predicted"/>
<sequence>MKRTITAAATLARGRTLRMAAACDGDTAQAACELRWLADAVLQRRVGSVFVRQRVGWPPARASEQAVREPHGRSLRRLRALAGELAACGSNGAAVEAFVERHLAQHELQRLDRWIWQRTDGHKPLQFVLGSQPFGGLEIRVRPPTLIPRWETEEWVERLAADIAAAHAAHGDSPRPLRILELCSGSGCISLLLAHTLQHLAPRIVAVDVAQAAVLLARANQRRLGIDTASGLDFVCGDITDDSLVPRLLGLSPPRASTGGKVDLHQNQTGFDVIVANPPYIPPHEYAALDPSVAQWEDRGALLAPDSRGICFFERIEQMAAALLAMRGSGARPHVHATLGPHPLCESGAIPRLVFEIGHAQDADVARQLGVVEWTRTKVHADLAGRNRCIAKYMS</sequence>
<dbReference type="SUPFAM" id="SSF53335">
    <property type="entry name" value="S-adenosyl-L-methionine-dependent methyltransferases"/>
    <property type="match status" value="1"/>
</dbReference>
<dbReference type="InterPro" id="IPR002052">
    <property type="entry name" value="DNA_methylase_N6_adenine_CS"/>
</dbReference>
<dbReference type="InterPro" id="IPR029063">
    <property type="entry name" value="SAM-dependent_MTases_sf"/>
</dbReference>
<gene>
    <name evidence="1" type="ORF">HK105_209264</name>
    <name evidence="2" type="ORF">HK105_209281</name>
</gene>
<keyword evidence="3" id="KW-1185">Reference proteome</keyword>
<evidence type="ECO:0000313" key="3">
    <source>
        <dbReference type="Proteomes" id="UP001527925"/>
    </source>
</evidence>
<name>A0ABR4MVG9_9FUNG</name>
<evidence type="ECO:0000313" key="1">
    <source>
        <dbReference type="EMBL" id="KAL2911256.1"/>
    </source>
</evidence>
<comment type="caution">
    <text evidence="1">The sequence shown here is derived from an EMBL/GenBank/DDBJ whole genome shotgun (WGS) entry which is preliminary data.</text>
</comment>
<accession>A0ABR4MVG9</accession>